<dbReference type="eggNOG" id="COG3250">
    <property type="taxonomic scope" value="Bacteria"/>
</dbReference>
<dbReference type="InterPro" id="IPR013783">
    <property type="entry name" value="Ig-like_fold"/>
</dbReference>
<evidence type="ECO:0000313" key="10">
    <source>
        <dbReference type="Proteomes" id="UP000007113"/>
    </source>
</evidence>
<dbReference type="GO" id="GO:0004565">
    <property type="term" value="F:beta-galactosidase activity"/>
    <property type="evidence" value="ECO:0007669"/>
    <property type="project" value="UniProtKB-EC"/>
</dbReference>
<comment type="similarity">
    <text evidence="1 4">Belongs to the glycosyl hydrolase 2 family.</text>
</comment>
<dbReference type="EMBL" id="CP003130">
    <property type="protein sequence ID" value="AEU38097.1"/>
    <property type="molecule type" value="Genomic_DNA"/>
</dbReference>
<dbReference type="OrthoDB" id="9762066at2"/>
<dbReference type="InterPro" id="IPR040605">
    <property type="entry name" value="Glyco_hydro2_dom5"/>
</dbReference>
<protein>
    <submittedName>
        <fullName evidence="9">Beta-galactosidase</fullName>
        <ecNumber evidence="9">3.2.1.23</ecNumber>
    </submittedName>
</protein>
<dbReference type="InterPro" id="IPR006311">
    <property type="entry name" value="TAT_signal"/>
</dbReference>
<evidence type="ECO:0000259" key="7">
    <source>
        <dbReference type="Pfam" id="PF02837"/>
    </source>
</evidence>
<dbReference type="InterPro" id="IPR008979">
    <property type="entry name" value="Galactose-bd-like_sf"/>
</dbReference>
<evidence type="ECO:0000256" key="2">
    <source>
        <dbReference type="ARBA" id="ARBA00022801"/>
    </source>
</evidence>
<dbReference type="PANTHER" id="PTHR42732">
    <property type="entry name" value="BETA-GALACTOSIDASE"/>
    <property type="match status" value="1"/>
</dbReference>
<feature type="domain" description="Glycoside hydrolase family 2 catalytic" evidence="6">
    <location>
        <begin position="317"/>
        <end position="459"/>
    </location>
</feature>
<dbReference type="InterPro" id="IPR006102">
    <property type="entry name" value="Ig-like_GH2"/>
</dbReference>
<dbReference type="SUPFAM" id="SSF49785">
    <property type="entry name" value="Galactose-binding domain-like"/>
    <property type="match status" value="1"/>
</dbReference>
<dbReference type="SUPFAM" id="SSF49303">
    <property type="entry name" value="beta-Galactosidase/glucuronidase domain"/>
    <property type="match status" value="1"/>
</dbReference>
<proteinExistence type="inferred from homology"/>
<dbReference type="Gene3D" id="2.60.40.10">
    <property type="entry name" value="Immunoglobulins"/>
    <property type="match status" value="2"/>
</dbReference>
<dbReference type="InterPro" id="IPR036156">
    <property type="entry name" value="Beta-gal/glucu_dom_sf"/>
</dbReference>
<dbReference type="InterPro" id="IPR023232">
    <property type="entry name" value="Glyco_hydro_2_AS"/>
</dbReference>
<dbReference type="PROSITE" id="PS51318">
    <property type="entry name" value="TAT"/>
    <property type="match status" value="1"/>
</dbReference>
<keyword evidence="2 4" id="KW-0378">Hydrolase</keyword>
<dbReference type="KEGG" id="gma:AciX8_3813"/>
<dbReference type="InterPro" id="IPR006101">
    <property type="entry name" value="Glyco_hydro_2"/>
</dbReference>
<dbReference type="InterPro" id="IPR006104">
    <property type="entry name" value="Glyco_hydro_2_N"/>
</dbReference>
<sequence>MTLSRRSFLKTSGGCILGGAVARQGFALVAKPEHPAHSTRRIYPLVEGWLWSRSVPANGHLRGFDDSGFEHVALPHSNVFVPWHNADQNSYQFVSLYRRHFTLPAGEPDRRVFADFEGVMVASKVYLNGTLLGEYFGGFTPFSFELTQHLDQEGENVLSVEVDSRELPEVPPFGYEVDYLTFGGIYRGVSLRTTGGTSIEDLRVTCSEVLTPKPRVEIEVFLDSANTTLKTKPDTFEVELFNDAGTITKRRQRLSSSELSAGRATVSMAGVEGLKLWQLHDPKLYSVRVRLLAVGQIVDEQETRFGLREARFTPAGFSLNGEIIKLRGLNRHQTFPFAGAAMPRRVQRRDATILKEQLKCNIVRCSHYPPSHHFLDACDELGLLVIDETPGWQHVGDSELWRERYLDNTRRMIRRDWNHPSIVLWSIRINESRDFHDLYVKVNALARELDPSRQTTGVRYFQESELLEDVFSMNDFQFPLKAPNHPLYLNTEFVGAEFPVRPWDSNAINQEHILRYARIFNQLNSQAGYSGGLGWCGFDYQTHADFGSGDHICYHGVMDIFREAKPAAGFFKSQCPPTEEPVLEPGFHFAMSDEPSGFRKGIISSNCDEIRAFIGRDKVWHHIIDLRPEHEEFPHLAYPPFYLTLPDGNDDWGDLRLDGYVKGTQVISKSFSGKGIDQVFEILADDSELIADGADATRVVLRVTDEYGAPRPLCFDPITLSLDGPAVLLGEPIAVLSGGRSAVWIRSTGEPGIATLKATHPHFGVKTLTFKIIAETDNHPPFS</sequence>
<gene>
    <name evidence="9" type="ordered locus">AciX8_3813</name>
</gene>
<evidence type="ECO:0000256" key="1">
    <source>
        <dbReference type="ARBA" id="ARBA00007401"/>
    </source>
</evidence>
<evidence type="ECO:0000259" key="5">
    <source>
        <dbReference type="Pfam" id="PF00703"/>
    </source>
</evidence>
<dbReference type="HOGENOM" id="CLU_006501_5_1_0"/>
<dbReference type="Pfam" id="PF00703">
    <property type="entry name" value="Glyco_hydro_2"/>
    <property type="match status" value="1"/>
</dbReference>
<evidence type="ECO:0000256" key="3">
    <source>
        <dbReference type="ARBA" id="ARBA00023295"/>
    </source>
</evidence>
<dbReference type="STRING" id="682795.AciX8_3813"/>
<keyword evidence="3 4" id="KW-0326">Glycosidase</keyword>
<dbReference type="Gene3D" id="2.60.120.260">
    <property type="entry name" value="Galactose-binding domain-like"/>
    <property type="match status" value="1"/>
</dbReference>
<name>G8P179_GRAMM</name>
<dbReference type="InterPro" id="IPR051913">
    <property type="entry name" value="GH2_Domain-Containing"/>
</dbReference>
<reference evidence="9 10" key="1">
    <citation type="submission" date="2011-11" db="EMBL/GenBank/DDBJ databases">
        <title>Complete sequence of Granulicella mallensis MP5ACTX8.</title>
        <authorList>
            <consortium name="US DOE Joint Genome Institute"/>
            <person name="Lucas S."/>
            <person name="Copeland A."/>
            <person name="Lapidus A."/>
            <person name="Cheng J.-F."/>
            <person name="Goodwin L."/>
            <person name="Pitluck S."/>
            <person name="Peters L."/>
            <person name="Lu M."/>
            <person name="Detter J.C."/>
            <person name="Han C."/>
            <person name="Tapia R."/>
            <person name="Land M."/>
            <person name="Hauser L."/>
            <person name="Kyrpides N."/>
            <person name="Ivanova N."/>
            <person name="Mikhailova N."/>
            <person name="Pagani I."/>
            <person name="Rawat S."/>
            <person name="Mannisto M."/>
            <person name="Haggblom M."/>
            <person name="Woyke T."/>
        </authorList>
    </citation>
    <scope>NUCLEOTIDE SEQUENCE [LARGE SCALE GENOMIC DNA]</scope>
    <source>
        <strain evidence="10">ATCC BAA-1857 / DSM 23137 / MP5ACTX8</strain>
    </source>
</reference>
<evidence type="ECO:0000313" key="9">
    <source>
        <dbReference type="EMBL" id="AEU38097.1"/>
    </source>
</evidence>
<dbReference type="Proteomes" id="UP000007113">
    <property type="component" value="Chromosome"/>
</dbReference>
<feature type="domain" description="Glycoside hydrolase family 2 immunoglobulin-like beta-sandwich" evidence="5">
    <location>
        <begin position="197"/>
        <end position="308"/>
    </location>
</feature>
<keyword evidence="10" id="KW-1185">Reference proteome</keyword>
<dbReference type="Pfam" id="PF02836">
    <property type="entry name" value="Glyco_hydro_2_C"/>
    <property type="match status" value="1"/>
</dbReference>
<accession>G8P179</accession>
<dbReference type="PRINTS" id="PR00132">
    <property type="entry name" value="GLHYDRLASE2"/>
</dbReference>
<dbReference type="GO" id="GO:0005975">
    <property type="term" value="P:carbohydrate metabolic process"/>
    <property type="evidence" value="ECO:0007669"/>
    <property type="project" value="InterPro"/>
</dbReference>
<dbReference type="InterPro" id="IPR023230">
    <property type="entry name" value="Glyco_hydro_2_CS"/>
</dbReference>
<evidence type="ECO:0000256" key="4">
    <source>
        <dbReference type="RuleBase" id="RU361154"/>
    </source>
</evidence>
<dbReference type="Pfam" id="PF02837">
    <property type="entry name" value="Glyco_hydro_2_N"/>
    <property type="match status" value="1"/>
</dbReference>
<dbReference type="SUPFAM" id="SSF51445">
    <property type="entry name" value="(Trans)glycosidases"/>
    <property type="match status" value="1"/>
</dbReference>
<dbReference type="InterPro" id="IPR006103">
    <property type="entry name" value="Glyco_hydro_2_cat"/>
</dbReference>
<dbReference type="InterPro" id="IPR017853">
    <property type="entry name" value="GH"/>
</dbReference>
<dbReference type="PROSITE" id="PS00719">
    <property type="entry name" value="GLYCOSYL_HYDROL_F2_1"/>
    <property type="match status" value="1"/>
</dbReference>
<dbReference type="PANTHER" id="PTHR42732:SF1">
    <property type="entry name" value="BETA-MANNOSIDASE"/>
    <property type="match status" value="1"/>
</dbReference>
<feature type="domain" description="Glycoside hydrolase family 2" evidence="8">
    <location>
        <begin position="683"/>
        <end position="768"/>
    </location>
</feature>
<organism evidence="9 10">
    <name type="scientific">Granulicella mallensis (strain ATCC BAA-1857 / DSM 23137 / MP5ACTX8)</name>
    <dbReference type="NCBI Taxonomy" id="682795"/>
    <lineage>
        <taxon>Bacteria</taxon>
        <taxon>Pseudomonadati</taxon>
        <taxon>Acidobacteriota</taxon>
        <taxon>Terriglobia</taxon>
        <taxon>Terriglobales</taxon>
        <taxon>Acidobacteriaceae</taxon>
        <taxon>Granulicella</taxon>
    </lineage>
</organism>
<dbReference type="Pfam" id="PF18565">
    <property type="entry name" value="Glyco_hydro2_C5"/>
    <property type="match status" value="1"/>
</dbReference>
<feature type="domain" description="Glycosyl hydrolases family 2 sugar binding" evidence="7">
    <location>
        <begin position="54"/>
        <end position="193"/>
    </location>
</feature>
<dbReference type="PROSITE" id="PS00608">
    <property type="entry name" value="GLYCOSYL_HYDROL_F2_2"/>
    <property type="match status" value="1"/>
</dbReference>
<dbReference type="EC" id="3.2.1.23" evidence="9"/>
<dbReference type="AlphaFoldDB" id="G8P179"/>
<dbReference type="Gene3D" id="3.20.20.80">
    <property type="entry name" value="Glycosidases"/>
    <property type="match status" value="1"/>
</dbReference>
<evidence type="ECO:0000259" key="8">
    <source>
        <dbReference type="Pfam" id="PF18565"/>
    </source>
</evidence>
<dbReference type="RefSeq" id="WP_014266969.1">
    <property type="nucleotide sequence ID" value="NC_016631.1"/>
</dbReference>
<evidence type="ECO:0000259" key="6">
    <source>
        <dbReference type="Pfam" id="PF02836"/>
    </source>
</evidence>